<accession>W1P505</accession>
<keyword evidence="2" id="KW-1185">Reference proteome</keyword>
<organism evidence="1 2">
    <name type="scientific">Amborella trichopoda</name>
    <dbReference type="NCBI Taxonomy" id="13333"/>
    <lineage>
        <taxon>Eukaryota</taxon>
        <taxon>Viridiplantae</taxon>
        <taxon>Streptophyta</taxon>
        <taxon>Embryophyta</taxon>
        <taxon>Tracheophyta</taxon>
        <taxon>Spermatophyta</taxon>
        <taxon>Magnoliopsida</taxon>
        <taxon>Amborellales</taxon>
        <taxon>Amborellaceae</taxon>
        <taxon>Amborella</taxon>
    </lineage>
</organism>
<evidence type="ECO:0000313" key="2">
    <source>
        <dbReference type="Proteomes" id="UP000017836"/>
    </source>
</evidence>
<name>W1P505_AMBTC</name>
<proteinExistence type="predicted"/>
<dbReference type="EMBL" id="KI394487">
    <property type="protein sequence ID" value="ERN02714.1"/>
    <property type="molecule type" value="Genomic_DNA"/>
</dbReference>
<protein>
    <submittedName>
        <fullName evidence="1">Uncharacterized protein</fullName>
    </submittedName>
</protein>
<dbReference type="AlphaFoldDB" id="W1P505"/>
<gene>
    <name evidence="1" type="ORF">AMTR_s00085p00136020</name>
</gene>
<dbReference type="Proteomes" id="UP000017836">
    <property type="component" value="Unassembled WGS sequence"/>
</dbReference>
<reference evidence="2" key="1">
    <citation type="journal article" date="2013" name="Science">
        <title>The Amborella genome and the evolution of flowering plants.</title>
        <authorList>
            <consortium name="Amborella Genome Project"/>
        </authorList>
    </citation>
    <scope>NUCLEOTIDE SEQUENCE [LARGE SCALE GENOMIC DNA]</scope>
</reference>
<evidence type="ECO:0000313" key="1">
    <source>
        <dbReference type="EMBL" id="ERN02714.1"/>
    </source>
</evidence>
<dbReference type="Gramene" id="ERN02714">
    <property type="protein sequence ID" value="ERN02714"/>
    <property type="gene ID" value="AMTR_s00085p00136020"/>
</dbReference>
<dbReference type="HOGENOM" id="CLU_2530512_0_0_1"/>
<sequence>MEIVNQNVVDKEKIKEYKVGRMFNDMTNFEVPIGVIYNELKGKKKTRKEAEIFKDKVPLEDVLKTPTKIVGKSKAKVTPPLRTP</sequence>